<dbReference type="PANTHER" id="PTHR43592">
    <property type="entry name" value="CAAX AMINO TERMINAL PROTEASE"/>
    <property type="match status" value="1"/>
</dbReference>
<feature type="transmembrane region" description="Helical" evidence="1">
    <location>
        <begin position="52"/>
        <end position="70"/>
    </location>
</feature>
<feature type="transmembrane region" description="Helical" evidence="1">
    <location>
        <begin position="91"/>
        <end position="114"/>
    </location>
</feature>
<accession>A0A2G7HKV8</accession>
<sequence length="264" mass="30690">MAYDIKLKNKNEEELERIANIIMNLFLYQVVFFIIFIMLANILGYVGLNKNIIQPYSKLAGEILAYIFFIKNYIKDNRYKLKFKNTLHFKGYVFIAMLIIGYILVYDNTIDIVLSKVVKNSWFYDVMTKEMKNPIVGFIGTVIMAPIFEEIVYRGIMLDELLVKYNYKKAIIISALIFAVIHLNFVQLTDAFIAGIILGTVYCKTKCLIPCIIIHFLNNLFCNIAKFYPSIYKTKFNIIRLCIGIAILATLAYIFLKNRKKVIL</sequence>
<gene>
    <name evidence="3" type="ORF">CS538_00040</name>
</gene>
<dbReference type="GO" id="GO:0008237">
    <property type="term" value="F:metallopeptidase activity"/>
    <property type="evidence" value="ECO:0007669"/>
    <property type="project" value="UniProtKB-KW"/>
</dbReference>
<dbReference type="GO" id="GO:0006508">
    <property type="term" value="P:proteolysis"/>
    <property type="evidence" value="ECO:0007669"/>
    <property type="project" value="UniProtKB-KW"/>
</dbReference>
<dbReference type="Pfam" id="PF02517">
    <property type="entry name" value="Rce1-like"/>
    <property type="match status" value="1"/>
</dbReference>
<dbReference type="InterPro" id="IPR003675">
    <property type="entry name" value="Rce1/LyrA-like_dom"/>
</dbReference>
<keyword evidence="4" id="KW-1185">Reference proteome</keyword>
<feature type="transmembrane region" description="Helical" evidence="1">
    <location>
        <begin position="191"/>
        <end position="217"/>
    </location>
</feature>
<keyword evidence="1" id="KW-0472">Membrane</keyword>
<dbReference type="GO" id="GO:0080120">
    <property type="term" value="P:CAAX-box protein maturation"/>
    <property type="evidence" value="ECO:0007669"/>
    <property type="project" value="UniProtKB-ARBA"/>
</dbReference>
<proteinExistence type="predicted"/>
<name>A0A2G7HKV8_9CLOT</name>
<keyword evidence="3" id="KW-0378">Hydrolase</keyword>
<keyword evidence="3" id="KW-0645">Protease</keyword>
<dbReference type="RefSeq" id="WP_099837227.1">
    <property type="nucleotide sequence ID" value="NZ_PEIK01000001.1"/>
</dbReference>
<keyword evidence="1" id="KW-0812">Transmembrane</keyword>
<protein>
    <submittedName>
        <fullName evidence="3">CPBP family intramembrane metalloprotease</fullName>
    </submittedName>
</protein>
<comment type="caution">
    <text evidence="3">The sequence shown here is derived from an EMBL/GenBank/DDBJ whole genome shotgun (WGS) entry which is preliminary data.</text>
</comment>
<feature type="transmembrane region" description="Helical" evidence="1">
    <location>
        <begin position="134"/>
        <end position="153"/>
    </location>
</feature>
<dbReference type="PANTHER" id="PTHR43592:SF15">
    <property type="entry name" value="CAAX AMINO TERMINAL PROTEASE FAMILY PROTEIN"/>
    <property type="match status" value="1"/>
</dbReference>
<dbReference type="GO" id="GO:0004175">
    <property type="term" value="F:endopeptidase activity"/>
    <property type="evidence" value="ECO:0007669"/>
    <property type="project" value="UniProtKB-ARBA"/>
</dbReference>
<evidence type="ECO:0000256" key="1">
    <source>
        <dbReference type="SAM" id="Phobius"/>
    </source>
</evidence>
<evidence type="ECO:0000313" key="4">
    <source>
        <dbReference type="Proteomes" id="UP000231322"/>
    </source>
</evidence>
<organism evidence="3 4">
    <name type="scientific">Clostridium combesii</name>
    <dbReference type="NCBI Taxonomy" id="39481"/>
    <lineage>
        <taxon>Bacteria</taxon>
        <taxon>Bacillati</taxon>
        <taxon>Bacillota</taxon>
        <taxon>Clostridia</taxon>
        <taxon>Eubacteriales</taxon>
        <taxon>Clostridiaceae</taxon>
        <taxon>Clostridium</taxon>
    </lineage>
</organism>
<dbReference type="Proteomes" id="UP000231322">
    <property type="component" value="Unassembled WGS sequence"/>
</dbReference>
<feature type="transmembrane region" description="Helical" evidence="1">
    <location>
        <begin position="238"/>
        <end position="256"/>
    </location>
</feature>
<evidence type="ECO:0000259" key="2">
    <source>
        <dbReference type="Pfam" id="PF02517"/>
    </source>
</evidence>
<dbReference type="EMBL" id="PEIK01000001">
    <property type="protein sequence ID" value="PIH05751.1"/>
    <property type="molecule type" value="Genomic_DNA"/>
</dbReference>
<feature type="transmembrane region" description="Helical" evidence="1">
    <location>
        <begin position="165"/>
        <end position="185"/>
    </location>
</feature>
<dbReference type="AlphaFoldDB" id="A0A2G7HKV8"/>
<feature type="domain" description="CAAX prenyl protease 2/Lysostaphin resistance protein A-like" evidence="2">
    <location>
        <begin position="133"/>
        <end position="221"/>
    </location>
</feature>
<keyword evidence="1" id="KW-1133">Transmembrane helix</keyword>
<keyword evidence="3" id="KW-0482">Metalloprotease</keyword>
<evidence type="ECO:0000313" key="3">
    <source>
        <dbReference type="EMBL" id="PIH05751.1"/>
    </source>
</evidence>
<reference evidence="3 4" key="1">
    <citation type="submission" date="2017-10" db="EMBL/GenBank/DDBJ databases">
        <title>Reclassification of Eubacterium combesii and discrepancies in the nomenclature of botulinum neurotoxin producing clostridia. Request for an Opinion.</title>
        <authorList>
            <person name="Dobritsa A.P."/>
            <person name="Kutumbaka K.K."/>
            <person name="Samadpour M."/>
        </authorList>
    </citation>
    <scope>NUCLEOTIDE SEQUENCE [LARGE SCALE GENOMIC DNA]</scope>
    <source>
        <strain evidence="3 4">DSM 20696</strain>
    </source>
</reference>
<feature type="transmembrane region" description="Helical" evidence="1">
    <location>
        <begin position="21"/>
        <end position="46"/>
    </location>
</feature>